<sequence length="423" mass="49414">MKVLHTRQSHVVEQINQFNQQASDADRRLKFEKMQASAFVFFRGTNHIFWHDVSRDWRISLYGGRPETQVWLQGDAHVYNFGALHDHHDQIYYGMDDFDDAIIADYQFDLWRLATSLVLDLQQRDYYQQDLAEEAVQLLGKAYLQGVVASETDDSAIYIENAAKPIKTFLTKVHQKNTRLNMLQKWTTPDLNHFNYANPKLTELSDHVKNSLTGALLDYHRFQHSVTPDFTSRFEVIDLAKRIKAGTGSLGNQRFYALIQGSTPEENIILDIKQQQQPAAIRCFPKIEQHWYNGQFTNEGQRHADAYSAIAEHPDAWLGWLSYNDEVYSVRERSPFKKDFPTHKLFKPKHYLTMAEIWGEILGKEHARGSIQVQEPNHRFIHYVKNELMENKQDFIKLLAAVSVHYAKCVVQDWEYFRDGCLL</sequence>
<evidence type="ECO:0000313" key="1">
    <source>
        <dbReference type="EMBL" id="MDE1461449.1"/>
    </source>
</evidence>
<protein>
    <submittedName>
        <fullName evidence="1">DUF2252 family protein</fullName>
    </submittedName>
</protein>
<dbReference type="EMBL" id="JAPMOU010000005">
    <property type="protein sequence ID" value="MDE1461449.1"/>
    <property type="molecule type" value="Genomic_DNA"/>
</dbReference>
<evidence type="ECO:0000313" key="2">
    <source>
        <dbReference type="Proteomes" id="UP001528823"/>
    </source>
</evidence>
<dbReference type="Pfam" id="PF10009">
    <property type="entry name" value="DUF2252"/>
    <property type="match status" value="1"/>
</dbReference>
<dbReference type="PANTHER" id="PTHR39441:SF1">
    <property type="entry name" value="DUF2252 DOMAIN-CONTAINING PROTEIN"/>
    <property type="match status" value="1"/>
</dbReference>
<proteinExistence type="predicted"/>
<gene>
    <name evidence="1" type="ORF">ORQ98_05660</name>
</gene>
<dbReference type="RefSeq" id="WP_274687814.1">
    <property type="nucleotide sequence ID" value="NZ_JAPMOU010000005.1"/>
</dbReference>
<name>A0ABT5U519_9GAMM</name>
<organism evidence="1 2">
    <name type="scientific">Spartinivicinus poritis</name>
    <dbReference type="NCBI Taxonomy" id="2994640"/>
    <lineage>
        <taxon>Bacteria</taxon>
        <taxon>Pseudomonadati</taxon>
        <taxon>Pseudomonadota</taxon>
        <taxon>Gammaproteobacteria</taxon>
        <taxon>Oceanospirillales</taxon>
        <taxon>Zooshikellaceae</taxon>
        <taxon>Spartinivicinus</taxon>
    </lineage>
</organism>
<dbReference type="InterPro" id="IPR018721">
    <property type="entry name" value="DUF2252"/>
</dbReference>
<reference evidence="1 2" key="1">
    <citation type="submission" date="2022-11" db="EMBL/GenBank/DDBJ databases">
        <title>Spartinivicinus poritis sp. nov., isolated from scleractinian coral Porites lutea.</title>
        <authorList>
            <person name="Zhang G."/>
            <person name="Cai L."/>
            <person name="Wei Q."/>
        </authorList>
    </citation>
    <scope>NUCLEOTIDE SEQUENCE [LARGE SCALE GENOMIC DNA]</scope>
    <source>
        <strain evidence="1 2">A2-2</strain>
    </source>
</reference>
<accession>A0ABT5U519</accession>
<dbReference type="PANTHER" id="PTHR39441">
    <property type="entry name" value="DUF2252 DOMAIN-CONTAINING PROTEIN"/>
    <property type="match status" value="1"/>
</dbReference>
<comment type="caution">
    <text evidence="1">The sequence shown here is derived from an EMBL/GenBank/DDBJ whole genome shotgun (WGS) entry which is preliminary data.</text>
</comment>
<dbReference type="Proteomes" id="UP001528823">
    <property type="component" value="Unassembled WGS sequence"/>
</dbReference>
<keyword evidence="2" id="KW-1185">Reference proteome</keyword>